<organism evidence="1 2">
    <name type="scientific">Natranaerovirga pectinivora</name>
    <dbReference type="NCBI Taxonomy" id="682400"/>
    <lineage>
        <taxon>Bacteria</taxon>
        <taxon>Bacillati</taxon>
        <taxon>Bacillota</taxon>
        <taxon>Clostridia</taxon>
        <taxon>Lachnospirales</taxon>
        <taxon>Natranaerovirgaceae</taxon>
        <taxon>Natranaerovirga</taxon>
    </lineage>
</organism>
<keyword evidence="2" id="KW-1185">Reference proteome</keyword>
<gene>
    <name evidence="1" type="ORF">EDC18_1184</name>
</gene>
<comment type="caution">
    <text evidence="1">The sequence shown here is derived from an EMBL/GenBank/DDBJ whole genome shotgun (WGS) entry which is preliminary data.</text>
</comment>
<dbReference type="EMBL" id="SMAL01000018">
    <property type="protein sequence ID" value="TCT11625.1"/>
    <property type="molecule type" value="Genomic_DNA"/>
</dbReference>
<protein>
    <submittedName>
        <fullName evidence="1">Uncharacterized protein</fullName>
    </submittedName>
</protein>
<accession>A0A4R3MIS2</accession>
<name>A0A4R3MIS2_9FIRM</name>
<dbReference type="Proteomes" id="UP000294902">
    <property type="component" value="Unassembled WGS sequence"/>
</dbReference>
<proteinExistence type="predicted"/>
<dbReference type="AlphaFoldDB" id="A0A4R3MIS2"/>
<evidence type="ECO:0000313" key="2">
    <source>
        <dbReference type="Proteomes" id="UP000294902"/>
    </source>
</evidence>
<evidence type="ECO:0000313" key="1">
    <source>
        <dbReference type="EMBL" id="TCT11625.1"/>
    </source>
</evidence>
<reference evidence="1 2" key="1">
    <citation type="submission" date="2019-03" db="EMBL/GenBank/DDBJ databases">
        <title>Genomic Encyclopedia of Type Strains, Phase IV (KMG-IV): sequencing the most valuable type-strain genomes for metagenomic binning, comparative biology and taxonomic classification.</title>
        <authorList>
            <person name="Goeker M."/>
        </authorList>
    </citation>
    <scope>NUCLEOTIDE SEQUENCE [LARGE SCALE GENOMIC DNA]</scope>
    <source>
        <strain evidence="1 2">DSM 24629</strain>
    </source>
</reference>
<sequence length="38" mass="4470">MVYFKDSKDAEQESKNLYELAKAFVIAINESEEDEEKQ</sequence>